<dbReference type="AlphaFoldDB" id="A0A9X4JU98"/>
<evidence type="ECO:0000313" key="1">
    <source>
        <dbReference type="EMBL" id="MDF9408755.1"/>
    </source>
</evidence>
<gene>
    <name evidence="1" type="ORF">L7E55_10375</name>
</gene>
<name>A0A9X4JU98_9FIRM</name>
<accession>A0A9X4JU98</accession>
<proteinExistence type="predicted"/>
<reference evidence="1" key="1">
    <citation type="submission" date="2022-02" db="EMBL/GenBank/DDBJ databases">
        <authorList>
            <person name="Leng L."/>
        </authorList>
    </citation>
    <scope>NUCLEOTIDE SEQUENCE</scope>
    <source>
        <strain evidence="1">JI</strain>
    </source>
</reference>
<organism evidence="1 2">
    <name type="scientific">Pelotomaculum isophthalicicum JI</name>
    <dbReference type="NCBI Taxonomy" id="947010"/>
    <lineage>
        <taxon>Bacteria</taxon>
        <taxon>Bacillati</taxon>
        <taxon>Bacillota</taxon>
        <taxon>Clostridia</taxon>
        <taxon>Eubacteriales</taxon>
        <taxon>Desulfotomaculaceae</taxon>
        <taxon>Pelotomaculum</taxon>
    </lineage>
</organism>
<evidence type="ECO:0000313" key="2">
    <source>
        <dbReference type="Proteomes" id="UP001154312"/>
    </source>
</evidence>
<dbReference type="Proteomes" id="UP001154312">
    <property type="component" value="Unassembled WGS sequence"/>
</dbReference>
<protein>
    <submittedName>
        <fullName evidence="1">Uncharacterized protein</fullName>
    </submittedName>
</protein>
<sequence length="523" mass="57836">MKEEKNNSNDNAILKQKSPKLTVQDVGTLTQQTHHSNIIQRVMLSPSSLSSVDILQLQRTIGNQAVDSLLKGIIQHRSAFEEDANIKTTRHAAHSAGEANGVVQRFITFREMAGFHAKDAAEILKDFVAGKPGPHNYGIPKPEVPWSKQFPNVFRASVKQITTVLLPWDSEKKHKDFGDWPDLAQFAESKLTGESDSDVEFEIEEKQDQKESVTSTGVLDIIRGALGLAKSLENSVFGQMLDKNTPYFKRLAAQFPHYVKQLDTIINLLESGAVSPRWLTLPVEGKIEVARRIALAMRTLGDYILNKWAEKKVIEDETELPVVGGLFKEGEIAIIHGSYLFGASDRQPGDIDTIANLFGKNEKVSADLHLGPRDKSVESSVFATATRTPKDDKLNVSPLISTLDEIVGVPLWGDIDNFAMMEAGEVWDEIGEDVGKLIDSAASDDDPGKFYRKVINIATVLNYLSVRIIKKDDKKLLQAIWEANAMITSGSKKNDKKLAEEAAGLLGYCKKLYEEIAVVASKL</sequence>
<keyword evidence="2" id="KW-1185">Reference proteome</keyword>
<dbReference type="EMBL" id="JAKOAV010000018">
    <property type="protein sequence ID" value="MDF9408755.1"/>
    <property type="molecule type" value="Genomic_DNA"/>
</dbReference>
<comment type="caution">
    <text evidence="1">The sequence shown here is derived from an EMBL/GenBank/DDBJ whole genome shotgun (WGS) entry which is preliminary data.</text>
</comment>
<dbReference type="RefSeq" id="WP_277444129.1">
    <property type="nucleotide sequence ID" value="NZ_JAKOAV010000018.1"/>
</dbReference>